<dbReference type="InterPro" id="IPR051921">
    <property type="entry name" value="ABC_osmolyte_uptake_ATP-bind"/>
</dbReference>
<evidence type="ECO:0000259" key="7">
    <source>
        <dbReference type="PROSITE" id="PS50893"/>
    </source>
</evidence>
<dbReference type="InterPro" id="IPR005892">
    <property type="entry name" value="Gly-betaine_transp_ATP-bd"/>
</dbReference>
<dbReference type="GO" id="GO:0016020">
    <property type="term" value="C:membrane"/>
    <property type="evidence" value="ECO:0007669"/>
    <property type="project" value="InterPro"/>
</dbReference>
<gene>
    <name evidence="9" type="ORF">B4O97_07990</name>
</gene>
<sequence length="419" mass="46434">MALISVRNLYKVFGPNPKRVFPLLEQGKSKPEILKRTGCTVAINGASFDIEKRETFVVMGLSGSGKSTMIRCLNRLIEPTRGEIILDGQDIMKMDKEKLRETRRYKMSMVFQHFGLLPHRSVINNVEFGLEIGGMDKDERQKKAMKAIELVGLKGFEYSKPAQLSGGMQQRVGLARALANDPEILLMDEAFSALDPLIRTQMQDELLELQAKMHKTIIFITHDLDEALKLGDRIVILGPEGRVRQIGTPEEILSSPADDYVKEFVQNVDRTKVITTSSIMKSHATVSYPADGPATATRIMEKNRLNAIFVTDSDRKLMGLVTIDDAAKAAKKGQKDLTPIIQDNIYTTYPDTAISDLLGTAVTTTYPIAVIDENNVFHGVVDRGAILAEVTIGIDDEAAPTRLSELNGQEEDAETRENA</sequence>
<keyword evidence="10" id="KW-1185">Reference proteome</keyword>
<dbReference type="InterPro" id="IPR017871">
    <property type="entry name" value="ABC_transporter-like_CS"/>
</dbReference>
<dbReference type="SUPFAM" id="SSF52540">
    <property type="entry name" value="P-loop containing nucleoside triphosphate hydrolases"/>
    <property type="match status" value="1"/>
</dbReference>
<dbReference type="PROSITE" id="PS51371">
    <property type="entry name" value="CBS"/>
    <property type="match status" value="1"/>
</dbReference>
<dbReference type="PANTHER" id="PTHR43869:SF1">
    <property type="entry name" value="GLYCINE BETAINE_PROLINE BETAINE TRANSPORT SYSTEM ATP-BINDING PROTEIN PROV"/>
    <property type="match status" value="1"/>
</dbReference>
<feature type="domain" description="CBS" evidence="8">
    <location>
        <begin position="280"/>
        <end position="337"/>
    </location>
</feature>
<keyword evidence="4 9" id="KW-0067">ATP-binding</keyword>
<dbReference type="AlphaFoldDB" id="A0A1Y1RZB1"/>
<accession>A0A1Y1RZB1</accession>
<keyword evidence="6" id="KW-0129">CBS domain</keyword>
<dbReference type="InterPro" id="IPR027417">
    <property type="entry name" value="P-loop_NTPase"/>
</dbReference>
<dbReference type="GO" id="GO:0006865">
    <property type="term" value="P:amino acid transport"/>
    <property type="evidence" value="ECO:0007669"/>
    <property type="project" value="UniProtKB-KW"/>
</dbReference>
<dbReference type="STRING" id="1963862.B4O97_07990"/>
<evidence type="ECO:0000256" key="4">
    <source>
        <dbReference type="ARBA" id="ARBA00022840"/>
    </source>
</evidence>
<dbReference type="GO" id="GO:0005524">
    <property type="term" value="F:ATP binding"/>
    <property type="evidence" value="ECO:0007669"/>
    <property type="project" value="UniProtKB-KW"/>
</dbReference>
<dbReference type="OrthoDB" id="9772862at2"/>
<dbReference type="FunFam" id="3.40.50.300:FF:000201">
    <property type="entry name" value="Glycine betaine/L-proline ABC transporter ATP-binding protein"/>
    <property type="match status" value="1"/>
</dbReference>
<evidence type="ECO:0000259" key="8">
    <source>
        <dbReference type="PROSITE" id="PS51371"/>
    </source>
</evidence>
<dbReference type="EMBL" id="MWQY01000007">
    <property type="protein sequence ID" value="ORC35999.1"/>
    <property type="molecule type" value="Genomic_DNA"/>
</dbReference>
<evidence type="ECO:0000256" key="2">
    <source>
        <dbReference type="ARBA" id="ARBA00022448"/>
    </source>
</evidence>
<name>A0A1Y1RZB1_9SPIO</name>
<dbReference type="GO" id="GO:0006970">
    <property type="term" value="P:response to osmotic stress"/>
    <property type="evidence" value="ECO:0007669"/>
    <property type="project" value="UniProtKB-ARBA"/>
</dbReference>
<evidence type="ECO:0000256" key="1">
    <source>
        <dbReference type="ARBA" id="ARBA00005417"/>
    </source>
</evidence>
<feature type="domain" description="ABC transporter" evidence="7">
    <location>
        <begin position="4"/>
        <end position="265"/>
    </location>
</feature>
<dbReference type="Proteomes" id="UP000192343">
    <property type="component" value="Unassembled WGS sequence"/>
</dbReference>
<evidence type="ECO:0000256" key="6">
    <source>
        <dbReference type="PROSITE-ProRule" id="PRU00703"/>
    </source>
</evidence>
<dbReference type="Pfam" id="PF00571">
    <property type="entry name" value="CBS"/>
    <property type="match status" value="1"/>
</dbReference>
<evidence type="ECO:0000256" key="5">
    <source>
        <dbReference type="ARBA" id="ARBA00022970"/>
    </source>
</evidence>
<dbReference type="SUPFAM" id="SSF54631">
    <property type="entry name" value="CBS-domain pair"/>
    <property type="match status" value="1"/>
</dbReference>
<evidence type="ECO:0000256" key="3">
    <source>
        <dbReference type="ARBA" id="ARBA00022741"/>
    </source>
</evidence>
<keyword evidence="2" id="KW-0813">Transport</keyword>
<dbReference type="RefSeq" id="WP_083049829.1">
    <property type="nucleotide sequence ID" value="NZ_MWQY01000007.1"/>
</dbReference>
<dbReference type="CDD" id="cd03294">
    <property type="entry name" value="ABC_Pro_Gly_Betaine"/>
    <property type="match status" value="1"/>
</dbReference>
<dbReference type="InterPro" id="IPR000644">
    <property type="entry name" value="CBS_dom"/>
</dbReference>
<dbReference type="PROSITE" id="PS50893">
    <property type="entry name" value="ABC_TRANSPORTER_2"/>
    <property type="match status" value="1"/>
</dbReference>
<dbReference type="InterPro" id="IPR046342">
    <property type="entry name" value="CBS_dom_sf"/>
</dbReference>
<dbReference type="PANTHER" id="PTHR43869">
    <property type="entry name" value="GLYCINE BETAINE/PROLINE BETAINE TRANSPORT SYSTEM ATP-BINDING PROTEIN PROV"/>
    <property type="match status" value="1"/>
</dbReference>
<dbReference type="NCBIfam" id="TIGR01186">
    <property type="entry name" value="proV"/>
    <property type="match status" value="1"/>
</dbReference>
<dbReference type="Pfam" id="PF00005">
    <property type="entry name" value="ABC_tran"/>
    <property type="match status" value="1"/>
</dbReference>
<dbReference type="InterPro" id="IPR003593">
    <property type="entry name" value="AAA+_ATPase"/>
</dbReference>
<comment type="similarity">
    <text evidence="1">Belongs to the ABC transporter superfamily.</text>
</comment>
<dbReference type="InterPro" id="IPR003439">
    <property type="entry name" value="ABC_transporter-like_ATP-bd"/>
</dbReference>
<keyword evidence="5" id="KW-0029">Amino-acid transport</keyword>
<organism evidence="9 10">
    <name type="scientific">Marispirochaeta aestuarii</name>
    <dbReference type="NCBI Taxonomy" id="1963862"/>
    <lineage>
        <taxon>Bacteria</taxon>
        <taxon>Pseudomonadati</taxon>
        <taxon>Spirochaetota</taxon>
        <taxon>Spirochaetia</taxon>
        <taxon>Spirochaetales</taxon>
        <taxon>Spirochaetaceae</taxon>
        <taxon>Marispirochaeta</taxon>
    </lineage>
</organism>
<keyword evidence="3" id="KW-0547">Nucleotide-binding</keyword>
<evidence type="ECO:0000313" key="10">
    <source>
        <dbReference type="Proteomes" id="UP000192343"/>
    </source>
</evidence>
<dbReference type="Gene3D" id="3.40.50.300">
    <property type="entry name" value="P-loop containing nucleotide triphosphate hydrolases"/>
    <property type="match status" value="1"/>
</dbReference>
<dbReference type="GO" id="GO:0031460">
    <property type="term" value="P:glycine betaine transport"/>
    <property type="evidence" value="ECO:0007669"/>
    <property type="project" value="InterPro"/>
</dbReference>
<dbReference type="SMART" id="SM00382">
    <property type="entry name" value="AAA"/>
    <property type="match status" value="1"/>
</dbReference>
<evidence type="ECO:0000313" key="9">
    <source>
        <dbReference type="EMBL" id="ORC35999.1"/>
    </source>
</evidence>
<reference evidence="9 10" key="1">
    <citation type="submission" date="2017-03" db="EMBL/GenBank/DDBJ databases">
        <title>Draft Genome sequence of Marispirochaeta sp. strain JC444.</title>
        <authorList>
            <person name="Shivani Y."/>
            <person name="Subhash Y."/>
            <person name="Sasikala C."/>
            <person name="Ramana C."/>
        </authorList>
    </citation>
    <scope>NUCLEOTIDE SEQUENCE [LARGE SCALE GENOMIC DNA]</scope>
    <source>
        <strain evidence="9 10">JC444</strain>
    </source>
</reference>
<proteinExistence type="inferred from homology"/>
<protein>
    <submittedName>
        <fullName evidence="9">ABC transporter ATP-binding protein</fullName>
    </submittedName>
</protein>
<comment type="caution">
    <text evidence="9">The sequence shown here is derived from an EMBL/GenBank/DDBJ whole genome shotgun (WGS) entry which is preliminary data.</text>
</comment>
<dbReference type="Gene3D" id="3.10.580.10">
    <property type="entry name" value="CBS-domain"/>
    <property type="match status" value="1"/>
</dbReference>
<dbReference type="PROSITE" id="PS00211">
    <property type="entry name" value="ABC_TRANSPORTER_1"/>
    <property type="match status" value="1"/>
</dbReference>
<dbReference type="GO" id="GO:0016887">
    <property type="term" value="F:ATP hydrolysis activity"/>
    <property type="evidence" value="ECO:0007669"/>
    <property type="project" value="InterPro"/>
</dbReference>